<dbReference type="InterPro" id="IPR000866">
    <property type="entry name" value="AhpC/TSA"/>
</dbReference>
<dbReference type="EMBL" id="JACIFO010000002">
    <property type="protein sequence ID" value="MBB4118499.1"/>
    <property type="molecule type" value="Genomic_DNA"/>
</dbReference>
<dbReference type="Pfam" id="PF00578">
    <property type="entry name" value="AhpC-TSA"/>
    <property type="match status" value="1"/>
</dbReference>
<evidence type="ECO:0000313" key="3">
    <source>
        <dbReference type="Proteomes" id="UP000553034"/>
    </source>
</evidence>
<name>A0A840EJE8_9FLAO</name>
<dbReference type="PANTHER" id="PTHR42852:SF13">
    <property type="entry name" value="PROTEIN DIPZ"/>
    <property type="match status" value="1"/>
</dbReference>
<protein>
    <submittedName>
        <fullName evidence="2">Peroxiredoxin</fullName>
    </submittedName>
</protein>
<dbReference type="InterPro" id="IPR036249">
    <property type="entry name" value="Thioredoxin-like_sf"/>
</dbReference>
<evidence type="ECO:0000313" key="2">
    <source>
        <dbReference type="EMBL" id="MBB4118499.1"/>
    </source>
</evidence>
<proteinExistence type="predicted"/>
<dbReference type="PANTHER" id="PTHR42852">
    <property type="entry name" value="THIOL:DISULFIDE INTERCHANGE PROTEIN DSBE"/>
    <property type="match status" value="1"/>
</dbReference>
<dbReference type="GO" id="GO:0016209">
    <property type="term" value="F:antioxidant activity"/>
    <property type="evidence" value="ECO:0007669"/>
    <property type="project" value="InterPro"/>
</dbReference>
<reference evidence="2 3" key="1">
    <citation type="submission" date="2020-08" db="EMBL/GenBank/DDBJ databases">
        <title>Genomic Encyclopedia of Type Strains, Phase IV (KMG-IV): sequencing the most valuable type-strain genomes for metagenomic binning, comparative biology and taxonomic classification.</title>
        <authorList>
            <person name="Goeker M."/>
        </authorList>
    </citation>
    <scope>NUCLEOTIDE SEQUENCE [LARGE SCALE GENOMIC DNA]</scope>
    <source>
        <strain evidence="2 3">DSM 29568</strain>
    </source>
</reference>
<feature type="domain" description="Alkyl hydroperoxide reductase subunit C/ Thiol specific antioxidant" evidence="1">
    <location>
        <begin position="12"/>
        <end position="124"/>
    </location>
</feature>
<gene>
    <name evidence="2" type="ORF">GGR32_000773</name>
</gene>
<accession>A0A840EJE8</accession>
<keyword evidence="3" id="KW-1185">Reference proteome</keyword>
<dbReference type="SUPFAM" id="SSF52833">
    <property type="entry name" value="Thioredoxin-like"/>
    <property type="match status" value="1"/>
</dbReference>
<evidence type="ECO:0000259" key="1">
    <source>
        <dbReference type="Pfam" id="PF00578"/>
    </source>
</evidence>
<comment type="caution">
    <text evidence="2">The sequence shown here is derived from an EMBL/GenBank/DDBJ whole genome shotgun (WGS) entry which is preliminary data.</text>
</comment>
<dbReference type="RefSeq" id="WP_183476632.1">
    <property type="nucleotide sequence ID" value="NZ_JACIFO010000002.1"/>
</dbReference>
<dbReference type="GO" id="GO:0016491">
    <property type="term" value="F:oxidoreductase activity"/>
    <property type="evidence" value="ECO:0007669"/>
    <property type="project" value="InterPro"/>
</dbReference>
<organism evidence="2 3">
    <name type="scientific">Mesonia hippocampi</name>
    <dbReference type="NCBI Taxonomy" id="1628250"/>
    <lineage>
        <taxon>Bacteria</taxon>
        <taxon>Pseudomonadati</taxon>
        <taxon>Bacteroidota</taxon>
        <taxon>Flavobacteriia</taxon>
        <taxon>Flavobacteriales</taxon>
        <taxon>Flavobacteriaceae</taxon>
        <taxon>Mesonia</taxon>
    </lineage>
</organism>
<dbReference type="AlphaFoldDB" id="A0A840EJE8"/>
<sequence length="149" mass="17053">MKNTGVITTINVSDFDKSPVDLIKRYPDKTLLLLFYNNACLGCTGRAIPLAYKFQQTYPEIQVIGIHSNFSTNNVTEKDIMSIFSVKELPFPIYLDNNHKVYDSFQAEGTPQWVLLTSKGEIYRSIFGSQENAQNRLYYAIENLLEDIL</sequence>
<dbReference type="Proteomes" id="UP000553034">
    <property type="component" value="Unassembled WGS sequence"/>
</dbReference>
<dbReference type="InterPro" id="IPR050553">
    <property type="entry name" value="Thioredoxin_ResA/DsbE_sf"/>
</dbReference>
<dbReference type="Gene3D" id="3.40.30.10">
    <property type="entry name" value="Glutaredoxin"/>
    <property type="match status" value="1"/>
</dbReference>